<evidence type="ECO:0000313" key="3">
    <source>
        <dbReference type="Proteomes" id="UP000001203"/>
    </source>
</evidence>
<reference evidence="1" key="1">
    <citation type="journal article" date="2008" name="BMC Evol. Biol.">
        <title>The cyanobacterial endosymbiont of the unicellular algae Rhopalodia gibba shows reductive genome evolution.</title>
        <authorList>
            <person name="Kneip C."/>
            <person name="Voss C."/>
            <person name="Lockhart P.J."/>
            <person name="Maier U.G."/>
        </authorList>
    </citation>
    <scope>NUCLEOTIDE SEQUENCE</scope>
    <source>
        <strain evidence="1">ATCC 51142</strain>
    </source>
</reference>
<name>A1KYG0_CROS5</name>
<reference evidence="2 3" key="2">
    <citation type="journal article" date="2008" name="Proc. Natl. Acad. Sci. U.S.A.">
        <title>The genome of Cyanothece 51142, a unicellular diazotrophic cyanobacterium important in the marine nitrogen cycle.</title>
        <authorList>
            <person name="Welsh E.A."/>
            <person name="Liberton M."/>
            <person name="Stoeckel J."/>
            <person name="Loh T."/>
            <person name="Elvitigala T."/>
            <person name="Wang C."/>
            <person name="Wollam A."/>
            <person name="Fulton R.S."/>
            <person name="Clifton S.W."/>
            <person name="Jacobs J.M."/>
            <person name="Aurora R."/>
            <person name="Ghosh B.K."/>
            <person name="Sherman L.A."/>
            <person name="Smith R.D."/>
            <person name="Wilson R.K."/>
            <person name="Pakrasi H.B."/>
        </authorList>
    </citation>
    <scope>NUCLEOTIDE SEQUENCE [LARGE SCALE GENOMIC DNA]</scope>
    <source>
        <strain evidence="2">ATCC 51142</strain>
        <strain evidence="3">ATCC 51142 / BH68</strain>
    </source>
</reference>
<dbReference type="InterPro" id="IPR011990">
    <property type="entry name" value="TPR-like_helical_dom_sf"/>
</dbReference>
<evidence type="ECO:0000313" key="2">
    <source>
        <dbReference type="EMBL" id="ACB49935.1"/>
    </source>
</evidence>
<dbReference type="HOGENOM" id="CLU_114962_0_0_3"/>
<dbReference type="EMBL" id="AY728386">
    <property type="protein sequence ID" value="AAW57013.1"/>
    <property type="molecule type" value="Genomic_DNA"/>
</dbReference>
<proteinExistence type="predicted"/>
<gene>
    <name evidence="1" type="primary">cyl0018</name>
    <name evidence="2" type="ordered locus">cce_0584</name>
</gene>
<dbReference type="EMBL" id="CP000806">
    <property type="protein sequence ID" value="ACB49935.1"/>
    <property type="molecule type" value="Genomic_DNA"/>
</dbReference>
<accession>A1KYG0</accession>
<dbReference type="Proteomes" id="UP000001203">
    <property type="component" value="Chromosome circular"/>
</dbReference>
<protein>
    <submittedName>
        <fullName evidence="1">Uncharacterized protein cyl0018</fullName>
    </submittedName>
</protein>
<dbReference type="eggNOG" id="COG0457">
    <property type="taxonomic scope" value="Bacteria"/>
</dbReference>
<evidence type="ECO:0000313" key="1">
    <source>
        <dbReference type="EMBL" id="AAW57013.1"/>
    </source>
</evidence>
<keyword evidence="3" id="KW-1185">Reference proteome</keyword>
<dbReference type="OrthoDB" id="511267at2"/>
<sequence length="158" mass="18382">MNQLSWYDASEDVKELLVLATDNWENSSISEQYINQALEKAGDNMDVLVGAYRFFFYKNKPELALQIAKKVVKIIEEKESLPLEWEQLQPILMKRQQEPNIRLYLNAYASQGYIFAKMGQIETAKLITERVQEIDEHRESCATTVFEVLTKNPDDNDD</sequence>
<organism evidence="1">
    <name type="scientific">Crocosphaera subtropica (strain ATCC 51142 / BH68)</name>
    <name type="common">Cyanothece sp. (strain ATCC 51142)</name>
    <dbReference type="NCBI Taxonomy" id="43989"/>
    <lineage>
        <taxon>Bacteria</taxon>
        <taxon>Bacillati</taxon>
        <taxon>Cyanobacteriota</taxon>
        <taxon>Cyanophyceae</taxon>
        <taxon>Oscillatoriophycideae</taxon>
        <taxon>Chroococcales</taxon>
        <taxon>Aphanothecaceae</taxon>
        <taxon>Crocosphaera</taxon>
        <taxon>Crocosphaera subtropica</taxon>
    </lineage>
</organism>
<dbReference type="SUPFAM" id="SSF48452">
    <property type="entry name" value="TPR-like"/>
    <property type="match status" value="1"/>
</dbReference>
<dbReference type="STRING" id="43989.cce_0584"/>
<dbReference type="KEGG" id="cyt:cce_0584"/>
<dbReference type="RefSeq" id="WP_009546664.1">
    <property type="nucleotide sequence ID" value="NC_010546.1"/>
</dbReference>
<dbReference type="AlphaFoldDB" id="A1KYG0"/>
<dbReference type="Gene3D" id="1.25.40.10">
    <property type="entry name" value="Tetratricopeptide repeat domain"/>
    <property type="match status" value="1"/>
</dbReference>